<keyword evidence="5 7" id="KW-0378">Hydrolase</keyword>
<dbReference type="InterPro" id="IPR019533">
    <property type="entry name" value="Peptidase_S26"/>
</dbReference>
<sequence>MPVWQESILLVVTAVVLAVIVKTFFVQAFYIPSESMEPTMQVDDKLLVQKVSYWGGSPDRGDIVVFDDPGGWLGSAEATAPSNVVQKALEVIGLYPSGGHLIKRVVGVGGDTVECCDSAGRLMVNGQPVEEAYLADQAANGEPTFTVEVPDGYLWVQGDNRGNSSDSRYHLGDPGGGFIREDAVVGKAWLRVWPFSRFGFIEHSDAFEGVP</sequence>
<dbReference type="Pfam" id="PF10502">
    <property type="entry name" value="Peptidase_S26"/>
    <property type="match status" value="1"/>
</dbReference>
<evidence type="ECO:0000256" key="5">
    <source>
        <dbReference type="ARBA" id="ARBA00022801"/>
    </source>
</evidence>
<evidence type="ECO:0000256" key="2">
    <source>
        <dbReference type="ARBA" id="ARBA00004401"/>
    </source>
</evidence>
<dbReference type="NCBIfam" id="TIGR02227">
    <property type="entry name" value="sigpep_I_bact"/>
    <property type="match status" value="1"/>
</dbReference>
<feature type="domain" description="Peptidase S26" evidence="8">
    <location>
        <begin position="5"/>
        <end position="193"/>
    </location>
</feature>
<dbReference type="InterPro" id="IPR019758">
    <property type="entry name" value="Pept_S26A_signal_pept_1_CS"/>
</dbReference>
<name>A0A3L8PPG7_9ACTN</name>
<dbReference type="GO" id="GO:0005886">
    <property type="term" value="C:plasma membrane"/>
    <property type="evidence" value="ECO:0007669"/>
    <property type="project" value="UniProtKB-SubCell"/>
</dbReference>
<evidence type="ECO:0000256" key="6">
    <source>
        <dbReference type="PIRSR" id="PIRSR600223-1"/>
    </source>
</evidence>
<organism evidence="9 10">
    <name type="scientific">Aeromicrobium phragmitis</name>
    <dbReference type="NCBI Taxonomy" id="2478914"/>
    <lineage>
        <taxon>Bacteria</taxon>
        <taxon>Bacillati</taxon>
        <taxon>Actinomycetota</taxon>
        <taxon>Actinomycetes</taxon>
        <taxon>Propionibacteriales</taxon>
        <taxon>Nocardioidaceae</taxon>
        <taxon>Aeromicrobium</taxon>
    </lineage>
</organism>
<keyword evidence="10" id="KW-1185">Reference proteome</keyword>
<gene>
    <name evidence="9" type="primary">lepB</name>
    <name evidence="9" type="ORF">D9V41_04085</name>
</gene>
<keyword evidence="7" id="KW-0812">Transmembrane</keyword>
<evidence type="ECO:0000256" key="4">
    <source>
        <dbReference type="ARBA" id="ARBA00013208"/>
    </source>
</evidence>
<dbReference type="GO" id="GO:0004252">
    <property type="term" value="F:serine-type endopeptidase activity"/>
    <property type="evidence" value="ECO:0007669"/>
    <property type="project" value="InterPro"/>
</dbReference>
<protein>
    <recommendedName>
        <fullName evidence="4 7">Signal peptidase I</fullName>
        <ecNumber evidence="4 7">3.4.21.89</ecNumber>
    </recommendedName>
</protein>
<proteinExistence type="inferred from homology"/>
<dbReference type="SUPFAM" id="SSF51306">
    <property type="entry name" value="LexA/Signal peptidase"/>
    <property type="match status" value="1"/>
</dbReference>
<dbReference type="EMBL" id="RDBF01000002">
    <property type="protein sequence ID" value="RLV57074.1"/>
    <property type="molecule type" value="Genomic_DNA"/>
</dbReference>
<dbReference type="CDD" id="cd06530">
    <property type="entry name" value="S26_SPase_I"/>
    <property type="match status" value="1"/>
</dbReference>
<dbReference type="Proteomes" id="UP000282515">
    <property type="component" value="Unassembled WGS sequence"/>
</dbReference>
<evidence type="ECO:0000256" key="3">
    <source>
        <dbReference type="ARBA" id="ARBA00009370"/>
    </source>
</evidence>
<dbReference type="EC" id="3.4.21.89" evidence="4 7"/>
<dbReference type="InterPro" id="IPR000223">
    <property type="entry name" value="Pept_S26A_signal_pept_1"/>
</dbReference>
<dbReference type="PROSITE" id="PS00761">
    <property type="entry name" value="SPASE_I_3"/>
    <property type="match status" value="1"/>
</dbReference>
<dbReference type="PRINTS" id="PR00727">
    <property type="entry name" value="LEADERPTASE"/>
</dbReference>
<dbReference type="PANTHER" id="PTHR43390:SF1">
    <property type="entry name" value="CHLOROPLAST PROCESSING PEPTIDASE"/>
    <property type="match status" value="1"/>
</dbReference>
<feature type="transmembrane region" description="Helical" evidence="7">
    <location>
        <begin position="7"/>
        <end position="30"/>
    </location>
</feature>
<reference evidence="9 10" key="1">
    <citation type="submission" date="2018-10" db="EMBL/GenBank/DDBJ databases">
        <title>Aeromicrobium sp. 9W16Y-2 whole genome shotgun sequence.</title>
        <authorList>
            <person name="Li F."/>
        </authorList>
    </citation>
    <scope>NUCLEOTIDE SEQUENCE [LARGE SCALE GENOMIC DNA]</scope>
    <source>
        <strain evidence="9 10">9W16Y-2</strain>
    </source>
</reference>
<evidence type="ECO:0000256" key="7">
    <source>
        <dbReference type="RuleBase" id="RU362042"/>
    </source>
</evidence>
<accession>A0A3L8PPG7</accession>
<comment type="subcellular location">
    <subcellularLocation>
        <location evidence="2">Cell membrane</location>
        <topology evidence="2">Single-pass type II membrane protein</topology>
    </subcellularLocation>
    <subcellularLocation>
        <location evidence="7">Membrane</location>
        <topology evidence="7">Single-pass type II membrane protein</topology>
    </subcellularLocation>
</comment>
<dbReference type="OrthoDB" id="9815782at2"/>
<keyword evidence="7" id="KW-0645">Protease</keyword>
<evidence type="ECO:0000256" key="1">
    <source>
        <dbReference type="ARBA" id="ARBA00000677"/>
    </source>
</evidence>
<dbReference type="PANTHER" id="PTHR43390">
    <property type="entry name" value="SIGNAL PEPTIDASE I"/>
    <property type="match status" value="1"/>
</dbReference>
<comment type="caution">
    <text evidence="9">The sequence shown here is derived from an EMBL/GenBank/DDBJ whole genome shotgun (WGS) entry which is preliminary data.</text>
</comment>
<evidence type="ECO:0000313" key="9">
    <source>
        <dbReference type="EMBL" id="RLV57074.1"/>
    </source>
</evidence>
<dbReference type="AlphaFoldDB" id="A0A3L8PPG7"/>
<evidence type="ECO:0000313" key="10">
    <source>
        <dbReference type="Proteomes" id="UP000282515"/>
    </source>
</evidence>
<dbReference type="Gene3D" id="2.10.109.10">
    <property type="entry name" value="Umud Fragment, subunit A"/>
    <property type="match status" value="1"/>
</dbReference>
<evidence type="ECO:0000259" key="8">
    <source>
        <dbReference type="Pfam" id="PF10502"/>
    </source>
</evidence>
<comment type="similarity">
    <text evidence="3 7">Belongs to the peptidase S26 family.</text>
</comment>
<keyword evidence="7" id="KW-1133">Transmembrane helix</keyword>
<feature type="active site" evidence="6">
    <location>
        <position position="35"/>
    </location>
</feature>
<comment type="catalytic activity">
    <reaction evidence="1 7">
        <text>Cleavage of hydrophobic, N-terminal signal or leader sequences from secreted and periplasmic proteins.</text>
        <dbReference type="EC" id="3.4.21.89"/>
    </reaction>
</comment>
<dbReference type="InterPro" id="IPR036286">
    <property type="entry name" value="LexA/Signal_pep-like_sf"/>
</dbReference>
<feature type="active site" evidence="6">
    <location>
        <position position="103"/>
    </location>
</feature>
<keyword evidence="7" id="KW-0472">Membrane</keyword>
<dbReference type="GO" id="GO:0006465">
    <property type="term" value="P:signal peptide processing"/>
    <property type="evidence" value="ECO:0007669"/>
    <property type="project" value="InterPro"/>
</dbReference>
<dbReference type="GO" id="GO:0009003">
    <property type="term" value="F:signal peptidase activity"/>
    <property type="evidence" value="ECO:0007669"/>
    <property type="project" value="UniProtKB-EC"/>
</dbReference>